<dbReference type="Gene3D" id="3.40.50.720">
    <property type="entry name" value="NAD(P)-binding Rossmann-like Domain"/>
    <property type="match status" value="1"/>
</dbReference>
<evidence type="ECO:0000313" key="1">
    <source>
        <dbReference type="EMBL" id="PON40593.1"/>
    </source>
</evidence>
<evidence type="ECO:0000313" key="2">
    <source>
        <dbReference type="Proteomes" id="UP000237105"/>
    </source>
</evidence>
<keyword evidence="2" id="KW-1185">Reference proteome</keyword>
<name>A0A2P5AVK6_PARAD</name>
<dbReference type="AlphaFoldDB" id="A0A2P5AVK6"/>
<gene>
    <name evidence="1" type="ORF">PanWU01x14_296150</name>
</gene>
<proteinExistence type="predicted"/>
<dbReference type="Proteomes" id="UP000237105">
    <property type="component" value="Unassembled WGS sequence"/>
</dbReference>
<comment type="caution">
    <text evidence="1">The sequence shown here is derived from an EMBL/GenBank/DDBJ whole genome shotgun (WGS) entry which is preliminary data.</text>
</comment>
<protein>
    <submittedName>
        <fullName evidence="1">Uncharacterized protein</fullName>
    </submittedName>
</protein>
<organism evidence="1 2">
    <name type="scientific">Parasponia andersonii</name>
    <name type="common">Sponia andersonii</name>
    <dbReference type="NCBI Taxonomy" id="3476"/>
    <lineage>
        <taxon>Eukaryota</taxon>
        <taxon>Viridiplantae</taxon>
        <taxon>Streptophyta</taxon>
        <taxon>Embryophyta</taxon>
        <taxon>Tracheophyta</taxon>
        <taxon>Spermatophyta</taxon>
        <taxon>Magnoliopsida</taxon>
        <taxon>eudicotyledons</taxon>
        <taxon>Gunneridae</taxon>
        <taxon>Pentapetalae</taxon>
        <taxon>rosids</taxon>
        <taxon>fabids</taxon>
        <taxon>Rosales</taxon>
        <taxon>Cannabaceae</taxon>
        <taxon>Parasponia</taxon>
    </lineage>
</organism>
<reference evidence="2" key="1">
    <citation type="submission" date="2016-06" db="EMBL/GenBank/DDBJ databases">
        <title>Parallel loss of symbiosis genes in relatives of nitrogen-fixing non-legume Parasponia.</title>
        <authorList>
            <person name="Van Velzen R."/>
            <person name="Holmer R."/>
            <person name="Bu F."/>
            <person name="Rutten L."/>
            <person name="Van Zeijl A."/>
            <person name="Liu W."/>
            <person name="Santuari L."/>
            <person name="Cao Q."/>
            <person name="Sharma T."/>
            <person name="Shen D."/>
            <person name="Roswanjaya Y."/>
            <person name="Wardhani T."/>
            <person name="Kalhor M.S."/>
            <person name="Jansen J."/>
            <person name="Van den Hoogen J."/>
            <person name="Gungor B."/>
            <person name="Hartog M."/>
            <person name="Hontelez J."/>
            <person name="Verver J."/>
            <person name="Yang W.-C."/>
            <person name="Schijlen E."/>
            <person name="Repin R."/>
            <person name="Schilthuizen M."/>
            <person name="Schranz E."/>
            <person name="Heidstra R."/>
            <person name="Miyata K."/>
            <person name="Fedorova E."/>
            <person name="Kohlen W."/>
            <person name="Bisseling T."/>
            <person name="Smit S."/>
            <person name="Geurts R."/>
        </authorList>
    </citation>
    <scope>NUCLEOTIDE SEQUENCE [LARGE SCALE GENOMIC DNA]</scope>
    <source>
        <strain evidence="2">cv. WU1-14</strain>
    </source>
</reference>
<dbReference type="EMBL" id="JXTB01000435">
    <property type="protein sequence ID" value="PON40593.1"/>
    <property type="molecule type" value="Genomic_DNA"/>
</dbReference>
<sequence length="176" mass="19623">MAKFVITATSANKPIFEMREIAPNTVTLALGVDELPTDYFSPLMEADDIFVADDIEVMESFDADSLALYYLRNDLQLTEDGKDDGVQNYVEVLSDPTLMEKIETWDGQASFSAASLVNLDVVVAATSIKLWGLNFMVPTRKTLLRRIGLVRRTHLEQVTSLAHIVFCISSLSLCQR</sequence>
<accession>A0A2P5AVK6</accession>